<sequence length="260" mass="30640">MNYTKLTIKINSSDKPPYFVGSQLRGAFGYALKNINSELFNIFFEQKNTTHKYRFDIRLGLNVYEFSFYLFEDDENYIFDCITAFHEMFTNVGLGRNNQKFYDFDIFLNKKEICRNGKLNKIVAKQKEFKTSKYKKEIILRFDTPLRIKKDNKFVSDENIELDSILNSIYQRSLALQNKEFKRLSFKPKYKIKSKDIFFNDLKRFSNIQNSSMQFGGIMGEMWISDLDERSYELLKLGELIGVGKQTVFGLGKITIQGVK</sequence>
<dbReference type="InterPro" id="IPR019267">
    <property type="entry name" value="CRISPR-assoc_Cas6_C"/>
</dbReference>
<reference evidence="2 3" key="1">
    <citation type="submission" date="2015-10" db="EMBL/GenBank/DDBJ databases">
        <authorList>
            <person name="Rovetto F.F."/>
            <person name="Cocolin L.L."/>
            <person name="Illeghems K.K."/>
            <person name="Van Nieuwerbuegh F.F."/>
            <person name="Houf K.K."/>
        </authorList>
    </citation>
    <scope>NUCLEOTIDE SEQUENCE [LARGE SCALE GENOMIC DNA]</scope>
    <source>
        <strain evidence="2 3">LMG 24486</strain>
    </source>
</reference>
<evidence type="ECO:0000313" key="2">
    <source>
        <dbReference type="EMBL" id="OCL95809.1"/>
    </source>
</evidence>
<protein>
    <recommendedName>
        <fullName evidence="1">CRISPR-associated protein Cas6 C-terminal domain-containing protein</fullName>
    </recommendedName>
</protein>
<comment type="caution">
    <text evidence="2">The sequence shown here is derived from an EMBL/GenBank/DDBJ whole genome shotgun (WGS) entry which is preliminary data.</text>
</comment>
<dbReference type="Proteomes" id="UP000092987">
    <property type="component" value="Unassembled WGS sequence"/>
</dbReference>
<dbReference type="RefSeq" id="WP_083202020.1">
    <property type="nucleotide sequence ID" value="NZ_CP035926.1"/>
</dbReference>
<keyword evidence="3" id="KW-1185">Reference proteome</keyword>
<organism evidence="2 3">
    <name type="scientific">Aliarcobacter thereius LMG 24486</name>
    <dbReference type="NCBI Taxonomy" id="1032240"/>
    <lineage>
        <taxon>Bacteria</taxon>
        <taxon>Pseudomonadati</taxon>
        <taxon>Campylobacterota</taxon>
        <taxon>Epsilonproteobacteria</taxon>
        <taxon>Campylobacterales</taxon>
        <taxon>Arcobacteraceae</taxon>
        <taxon>Aliarcobacter</taxon>
    </lineage>
</organism>
<dbReference type="EMBL" id="LLKQ01000001">
    <property type="protein sequence ID" value="OCL95809.1"/>
    <property type="molecule type" value="Genomic_DNA"/>
</dbReference>
<dbReference type="Gene3D" id="3.30.70.1900">
    <property type="match status" value="1"/>
</dbReference>
<name>A0A1C7WQA1_9BACT</name>
<dbReference type="Pfam" id="PF10040">
    <property type="entry name" value="CRISPR_Cas6"/>
    <property type="match status" value="1"/>
</dbReference>
<evidence type="ECO:0000313" key="3">
    <source>
        <dbReference type="Proteomes" id="UP000092987"/>
    </source>
</evidence>
<feature type="domain" description="CRISPR-associated protein Cas6 C-terminal" evidence="1">
    <location>
        <begin position="140"/>
        <end position="254"/>
    </location>
</feature>
<proteinExistence type="predicted"/>
<accession>A0A1C7WQA1</accession>
<gene>
    <name evidence="2" type="ORF">AA347_01291</name>
</gene>
<evidence type="ECO:0000259" key="1">
    <source>
        <dbReference type="Pfam" id="PF10040"/>
    </source>
</evidence>